<keyword evidence="7 8" id="KW-0472">Membrane</keyword>
<evidence type="ECO:0000256" key="7">
    <source>
        <dbReference type="ARBA" id="ARBA00023136"/>
    </source>
</evidence>
<dbReference type="SUPFAM" id="SSF103473">
    <property type="entry name" value="MFS general substrate transporter"/>
    <property type="match status" value="1"/>
</dbReference>
<dbReference type="PANTHER" id="PTHR43271:SF1">
    <property type="entry name" value="INNER MEMBRANE TRANSPORT PROTEIN YNFM"/>
    <property type="match status" value="1"/>
</dbReference>
<feature type="transmembrane region" description="Helical" evidence="8">
    <location>
        <begin position="105"/>
        <end position="127"/>
    </location>
</feature>
<evidence type="ECO:0000256" key="4">
    <source>
        <dbReference type="ARBA" id="ARBA00022475"/>
    </source>
</evidence>
<dbReference type="PROSITE" id="PS50850">
    <property type="entry name" value="MFS"/>
    <property type="match status" value="1"/>
</dbReference>
<dbReference type="AlphaFoldDB" id="A0A222WUJ5"/>
<keyword evidence="3" id="KW-0813">Transport</keyword>
<organism evidence="10 11">
    <name type="scientific">Paenibacillus kribbensis</name>
    <dbReference type="NCBI Taxonomy" id="172713"/>
    <lineage>
        <taxon>Bacteria</taxon>
        <taxon>Bacillati</taxon>
        <taxon>Bacillota</taxon>
        <taxon>Bacilli</taxon>
        <taxon>Bacillales</taxon>
        <taxon>Paenibacillaceae</taxon>
        <taxon>Paenibacillus</taxon>
    </lineage>
</organism>
<comment type="similarity">
    <text evidence="2">Belongs to the major facilitator superfamily.</text>
</comment>
<evidence type="ECO:0000256" key="8">
    <source>
        <dbReference type="SAM" id="Phobius"/>
    </source>
</evidence>
<feature type="transmembrane region" description="Helical" evidence="8">
    <location>
        <begin position="48"/>
        <end position="68"/>
    </location>
</feature>
<dbReference type="EMBL" id="CP020028">
    <property type="protein sequence ID" value="ASR49431.1"/>
    <property type="molecule type" value="Genomic_DNA"/>
</dbReference>
<evidence type="ECO:0000259" key="9">
    <source>
        <dbReference type="PROSITE" id="PS50850"/>
    </source>
</evidence>
<evidence type="ECO:0000256" key="1">
    <source>
        <dbReference type="ARBA" id="ARBA00004651"/>
    </source>
</evidence>
<dbReference type="CDD" id="cd17324">
    <property type="entry name" value="MFS_NepI_like"/>
    <property type="match status" value="1"/>
</dbReference>
<name>A0A222WUJ5_9BACL</name>
<feature type="transmembrane region" description="Helical" evidence="8">
    <location>
        <begin position="310"/>
        <end position="329"/>
    </location>
</feature>
<dbReference type="STRING" id="172713.GCA_001705305_05257"/>
<feature type="transmembrane region" description="Helical" evidence="8">
    <location>
        <begin position="164"/>
        <end position="188"/>
    </location>
</feature>
<keyword evidence="6 8" id="KW-1133">Transmembrane helix</keyword>
<dbReference type="GO" id="GO:0005886">
    <property type="term" value="C:plasma membrane"/>
    <property type="evidence" value="ECO:0007669"/>
    <property type="project" value="UniProtKB-SubCell"/>
</dbReference>
<proteinExistence type="inferred from homology"/>
<dbReference type="RefSeq" id="WP_094156619.1">
    <property type="nucleotide sequence ID" value="NZ_CP020028.1"/>
</dbReference>
<dbReference type="Proteomes" id="UP000214666">
    <property type="component" value="Chromosome"/>
</dbReference>
<feature type="transmembrane region" description="Helical" evidence="8">
    <location>
        <begin position="253"/>
        <end position="272"/>
    </location>
</feature>
<evidence type="ECO:0000256" key="6">
    <source>
        <dbReference type="ARBA" id="ARBA00022989"/>
    </source>
</evidence>
<keyword evidence="5 8" id="KW-0812">Transmembrane</keyword>
<gene>
    <name evidence="10" type="ORF">B4V02_23485</name>
</gene>
<feature type="transmembrane region" description="Helical" evidence="8">
    <location>
        <begin position="284"/>
        <end position="304"/>
    </location>
</feature>
<dbReference type="Gene3D" id="1.20.1250.20">
    <property type="entry name" value="MFS general substrate transporter like domains"/>
    <property type="match status" value="1"/>
</dbReference>
<feature type="domain" description="Major facilitator superfamily (MFS) profile" evidence="9">
    <location>
        <begin position="10"/>
        <end position="393"/>
    </location>
</feature>
<dbReference type="InterPro" id="IPR036259">
    <property type="entry name" value="MFS_trans_sf"/>
</dbReference>
<dbReference type="KEGG" id="pkb:B4V02_23485"/>
<keyword evidence="11" id="KW-1185">Reference proteome</keyword>
<feature type="transmembrane region" description="Helical" evidence="8">
    <location>
        <begin position="364"/>
        <end position="389"/>
    </location>
</feature>
<evidence type="ECO:0000256" key="2">
    <source>
        <dbReference type="ARBA" id="ARBA00008335"/>
    </source>
</evidence>
<keyword evidence="4" id="KW-1003">Cell membrane</keyword>
<dbReference type="PANTHER" id="PTHR43271">
    <property type="entry name" value="BLL2771 PROTEIN"/>
    <property type="match status" value="1"/>
</dbReference>
<evidence type="ECO:0000313" key="10">
    <source>
        <dbReference type="EMBL" id="ASR49431.1"/>
    </source>
</evidence>
<sequence>MSYLEQGTSAFRKANVAFFAAGFNTFAILYCTQPLLAEFTKEFNISPTTASLALSGTTMSLAVSMLFFSSLSEKWGRKNVMFISMLTASLLSILTVFSSSFGSLLVLRIIQGVALGGLPSIAMAYLGEEVAPQSLGVAMGLYISGNSLGAVARRVITAVSSDLFNWHVGLGIISIISLCGSIIFGITLPRSQHFQSSTLNSNKLAAVFMSHLKDPALLCLFGIGFLILASNIAMYNYVGYVLSGPPYHVPQALLAWIYLFFLVGTVSSIWMAKLAQKFGRSKALVISLIITMAGACLTLEPYLWFKIAGLPILTFGFFGSHSIASGWVSQRAVSNKAQASGLYLFFYYMGSSFGGTSVGEVWLWFGWGGVVSAIMVFLLLALLCTTLLMKRVKTTTVHSR</sequence>
<reference evidence="10 11" key="1">
    <citation type="submission" date="2017-03" db="EMBL/GenBank/DDBJ databases">
        <title>Complete genome sequence of Paenibacillus Kribbensis producing bioflocculants.</title>
        <authorList>
            <person name="Lee H.-G."/>
            <person name="Oh H.-M."/>
        </authorList>
    </citation>
    <scope>NUCLEOTIDE SEQUENCE [LARGE SCALE GENOMIC DNA]</scope>
    <source>
        <strain evidence="10 11">AM49</strain>
    </source>
</reference>
<dbReference type="OrthoDB" id="63984at2"/>
<evidence type="ECO:0000256" key="3">
    <source>
        <dbReference type="ARBA" id="ARBA00022448"/>
    </source>
</evidence>
<feature type="transmembrane region" description="Helical" evidence="8">
    <location>
        <begin position="217"/>
        <end position="238"/>
    </location>
</feature>
<dbReference type="GO" id="GO:0022857">
    <property type="term" value="F:transmembrane transporter activity"/>
    <property type="evidence" value="ECO:0007669"/>
    <property type="project" value="InterPro"/>
</dbReference>
<accession>A0A222WUJ5</accession>
<feature type="transmembrane region" description="Helical" evidence="8">
    <location>
        <begin position="16"/>
        <end position="36"/>
    </location>
</feature>
<protein>
    <submittedName>
        <fullName evidence="10">MFS transporter</fullName>
    </submittedName>
</protein>
<feature type="transmembrane region" description="Helical" evidence="8">
    <location>
        <begin position="80"/>
        <end position="99"/>
    </location>
</feature>
<dbReference type="InterPro" id="IPR020846">
    <property type="entry name" value="MFS_dom"/>
</dbReference>
<evidence type="ECO:0000256" key="5">
    <source>
        <dbReference type="ARBA" id="ARBA00022692"/>
    </source>
</evidence>
<evidence type="ECO:0000313" key="11">
    <source>
        <dbReference type="Proteomes" id="UP000214666"/>
    </source>
</evidence>
<feature type="transmembrane region" description="Helical" evidence="8">
    <location>
        <begin position="341"/>
        <end position="358"/>
    </location>
</feature>
<dbReference type="InterPro" id="IPR011701">
    <property type="entry name" value="MFS"/>
</dbReference>
<feature type="transmembrane region" description="Helical" evidence="8">
    <location>
        <begin position="134"/>
        <end position="152"/>
    </location>
</feature>
<comment type="subcellular location">
    <subcellularLocation>
        <location evidence="1">Cell membrane</location>
        <topology evidence="1">Multi-pass membrane protein</topology>
    </subcellularLocation>
</comment>
<dbReference type="Pfam" id="PF07690">
    <property type="entry name" value="MFS_1"/>
    <property type="match status" value="1"/>
</dbReference>